<feature type="compositionally biased region" description="Basic and acidic residues" evidence="1">
    <location>
        <begin position="63"/>
        <end position="78"/>
    </location>
</feature>
<organism evidence="2">
    <name type="scientific">Alexandrium catenella</name>
    <name type="common">Red tide dinoflagellate</name>
    <name type="synonym">Gonyaulax catenella</name>
    <dbReference type="NCBI Taxonomy" id="2925"/>
    <lineage>
        <taxon>Eukaryota</taxon>
        <taxon>Sar</taxon>
        <taxon>Alveolata</taxon>
        <taxon>Dinophyceae</taxon>
        <taxon>Gonyaulacales</taxon>
        <taxon>Pyrocystaceae</taxon>
        <taxon>Alexandrium</taxon>
    </lineage>
</organism>
<evidence type="ECO:0000313" key="2">
    <source>
        <dbReference type="EMBL" id="CAD9168235.1"/>
    </source>
</evidence>
<name>A0A7S1WHG6_ALECA</name>
<dbReference type="Pfam" id="PF18143">
    <property type="entry name" value="HAD_SAK_2"/>
    <property type="match status" value="1"/>
</dbReference>
<reference evidence="2" key="1">
    <citation type="submission" date="2021-01" db="EMBL/GenBank/DDBJ databases">
        <authorList>
            <person name="Corre E."/>
            <person name="Pelletier E."/>
            <person name="Niang G."/>
            <person name="Scheremetjew M."/>
            <person name="Finn R."/>
            <person name="Kale V."/>
            <person name="Holt S."/>
            <person name="Cochrane G."/>
            <person name="Meng A."/>
            <person name="Brown T."/>
            <person name="Cohen L."/>
        </authorList>
    </citation>
    <scope>NUCLEOTIDE SEQUENCE</scope>
    <source>
        <strain evidence="2">OF101</strain>
    </source>
</reference>
<evidence type="ECO:0000256" key="1">
    <source>
        <dbReference type="SAM" id="MobiDB-lite"/>
    </source>
</evidence>
<dbReference type="AlphaFoldDB" id="A0A7S1WHG6"/>
<evidence type="ECO:0008006" key="3">
    <source>
        <dbReference type="Google" id="ProtNLM"/>
    </source>
</evidence>
<feature type="region of interest" description="Disordered" evidence="1">
    <location>
        <begin position="26"/>
        <end position="100"/>
    </location>
</feature>
<accession>A0A7S1WHG6</accession>
<sequence length="317" mass="34647">MDQRAKRKALEAAAAVSAYKKLAAAGKPSAVVNPATGETAEQRAKRKGKEAAEAAQVAKRARQAGDRSSALRREKSSRSENGGTAPAFSLYDGLPEPDPEKDALAARLAEAANRENDSGKMKYTEDRTKIVFLDIDGVLRPLYGGQFQMSSITMDGENVPIVDGDTEFKPSAMHSLRQILEQTGAALVLSSEWRRHPTLREGVNANLRQKGLPMVIDDTPLMERDLTGNPLRSFAIRRAREIGLWLKSHPEVRQWVALDDIDLGEADEERQAGQPLITPRFVLTEKSACLLPTDAQMAVNILGGKLNPLRVFDEVPG</sequence>
<dbReference type="EMBL" id="HBGE01075127">
    <property type="protein sequence ID" value="CAD9168235.1"/>
    <property type="molecule type" value="Transcribed_RNA"/>
</dbReference>
<protein>
    <recommendedName>
        <fullName evidence="3">FCP1 homology domain-containing protein</fullName>
    </recommendedName>
</protein>
<gene>
    <name evidence="2" type="ORF">ACAT0790_LOCUS45003</name>
</gene>
<proteinExistence type="predicted"/>